<organism evidence="6 7">
    <name type="scientific">Merluccius polli</name>
    <name type="common">Benguela hake</name>
    <name type="synonym">Merluccius cadenati</name>
    <dbReference type="NCBI Taxonomy" id="89951"/>
    <lineage>
        <taxon>Eukaryota</taxon>
        <taxon>Metazoa</taxon>
        <taxon>Chordata</taxon>
        <taxon>Craniata</taxon>
        <taxon>Vertebrata</taxon>
        <taxon>Euteleostomi</taxon>
        <taxon>Actinopterygii</taxon>
        <taxon>Neopterygii</taxon>
        <taxon>Teleostei</taxon>
        <taxon>Neoteleostei</taxon>
        <taxon>Acanthomorphata</taxon>
        <taxon>Zeiogadaria</taxon>
        <taxon>Gadariae</taxon>
        <taxon>Gadiformes</taxon>
        <taxon>Gadoidei</taxon>
        <taxon>Merlucciidae</taxon>
        <taxon>Merluccius</taxon>
    </lineage>
</organism>
<evidence type="ECO:0000256" key="3">
    <source>
        <dbReference type="PROSITE-ProRule" id="PRU00176"/>
    </source>
</evidence>
<feature type="chain" id="PRO_5041450196" evidence="4">
    <location>
        <begin position="20"/>
        <end position="404"/>
    </location>
</feature>
<feature type="signal peptide" evidence="4">
    <location>
        <begin position="1"/>
        <end position="19"/>
    </location>
</feature>
<dbReference type="PANTHER" id="PTHR13976">
    <property type="entry name" value="HETEROGENEOUS NUCLEAR RIBONUCLEOPROTEIN-RELATED"/>
    <property type="match status" value="1"/>
</dbReference>
<dbReference type="GO" id="GO:0003723">
    <property type="term" value="F:RNA binding"/>
    <property type="evidence" value="ECO:0007669"/>
    <property type="project" value="UniProtKB-UniRule"/>
</dbReference>
<dbReference type="InterPro" id="IPR012677">
    <property type="entry name" value="Nucleotide-bd_a/b_plait_sf"/>
</dbReference>
<sequence>MSAKCKSLFLLHRCATATARRVAWSSSSACVSRVAAPEETTRVQQLQQRHYHKWSWPITSSLRTLATPRQSAFSVIRLGLCTKTGASDPDEYPPLPVYTLEPETPKSDVYIVQAKGLPWACTAEDVLQFFSECRIRDGVKGIHLTLNRQGKPNGQAFVEMEHEEDVSKALEKHRHYLGLRYVEVYEVSDSDAETILNTAVSEAPASAPARVAASTPACDPVVRLRGLPFSSTEDDILRFFSGLDIVEDGVTIVRDIKGRHSGEAFVRFASQDMADEALDRDRELIGSRYIEVFASSSGQIQSRLARSDSAPFNVSQPTFSPKWGEQSGASSPANTLHYVHMRGMPFQATGRDIAHFFSPLPVSKILIEFGPDGRPMGEADVYFRSHPDAVSAMSRDRLHIGRCL</sequence>
<accession>A0AA47MD78</accession>
<gene>
    <name evidence="6" type="primary">GRSF1</name>
    <name evidence="6" type="ORF">N1851_025647</name>
</gene>
<dbReference type="SUPFAM" id="SSF54928">
    <property type="entry name" value="RNA-binding domain, RBD"/>
    <property type="match status" value="3"/>
</dbReference>
<name>A0AA47MD78_MERPO</name>
<dbReference type="SMART" id="SM00360">
    <property type="entry name" value="RRM"/>
    <property type="match status" value="3"/>
</dbReference>
<keyword evidence="7" id="KW-1185">Reference proteome</keyword>
<keyword evidence="2 3" id="KW-0694">RNA-binding</keyword>
<evidence type="ECO:0000256" key="1">
    <source>
        <dbReference type="ARBA" id="ARBA00022737"/>
    </source>
</evidence>
<dbReference type="EMBL" id="JAOPHQ010004835">
    <property type="protein sequence ID" value="KAK0138104.1"/>
    <property type="molecule type" value="Genomic_DNA"/>
</dbReference>
<reference evidence="6" key="1">
    <citation type="journal article" date="2023" name="Front. Mar. Sci.">
        <title>A new Merluccius polli reference genome to investigate the effects of global change in West African waters.</title>
        <authorList>
            <person name="Mateo J.L."/>
            <person name="Blanco-Fernandez C."/>
            <person name="Garcia-Vazquez E."/>
            <person name="Machado-Schiaffino G."/>
        </authorList>
    </citation>
    <scope>NUCLEOTIDE SEQUENCE</scope>
    <source>
        <strain evidence="6">C29</strain>
        <tissue evidence="6">Fin</tissue>
    </source>
</reference>
<dbReference type="Gene3D" id="3.30.70.330">
    <property type="match status" value="3"/>
</dbReference>
<evidence type="ECO:0000256" key="4">
    <source>
        <dbReference type="SAM" id="SignalP"/>
    </source>
</evidence>
<dbReference type="InterPro" id="IPR050666">
    <property type="entry name" value="ESRP"/>
</dbReference>
<protein>
    <submittedName>
        <fullName evidence="6">G-rich sequence factor 1</fullName>
    </submittedName>
</protein>
<dbReference type="AlphaFoldDB" id="A0AA47MD78"/>
<comment type="caution">
    <text evidence="6">The sequence shown here is derived from an EMBL/GenBank/DDBJ whole genome shotgun (WGS) entry which is preliminary data.</text>
</comment>
<feature type="domain" description="RRM" evidence="5">
    <location>
        <begin position="220"/>
        <end position="297"/>
    </location>
</feature>
<keyword evidence="1" id="KW-0677">Repeat</keyword>
<dbReference type="Proteomes" id="UP001174136">
    <property type="component" value="Unassembled WGS sequence"/>
</dbReference>
<dbReference type="InterPro" id="IPR000504">
    <property type="entry name" value="RRM_dom"/>
</dbReference>
<evidence type="ECO:0000259" key="5">
    <source>
        <dbReference type="PROSITE" id="PS50102"/>
    </source>
</evidence>
<evidence type="ECO:0000313" key="7">
    <source>
        <dbReference type="Proteomes" id="UP001174136"/>
    </source>
</evidence>
<feature type="domain" description="RRM" evidence="5">
    <location>
        <begin position="110"/>
        <end position="189"/>
    </location>
</feature>
<evidence type="ECO:0000256" key="2">
    <source>
        <dbReference type="ARBA" id="ARBA00022884"/>
    </source>
</evidence>
<proteinExistence type="predicted"/>
<dbReference type="InterPro" id="IPR035979">
    <property type="entry name" value="RBD_domain_sf"/>
</dbReference>
<dbReference type="PROSITE" id="PS50102">
    <property type="entry name" value="RRM"/>
    <property type="match status" value="2"/>
</dbReference>
<keyword evidence="4" id="KW-0732">Signal</keyword>
<dbReference type="Pfam" id="PF00076">
    <property type="entry name" value="RRM_1"/>
    <property type="match status" value="2"/>
</dbReference>
<evidence type="ECO:0000313" key="6">
    <source>
        <dbReference type="EMBL" id="KAK0138104.1"/>
    </source>
</evidence>